<dbReference type="Proteomes" id="UP000261480">
    <property type="component" value="Unplaced"/>
</dbReference>
<reference evidence="2" key="2">
    <citation type="submission" date="2025-09" db="UniProtKB">
        <authorList>
            <consortium name="Ensembl"/>
        </authorList>
    </citation>
    <scope>IDENTIFICATION</scope>
</reference>
<feature type="compositionally biased region" description="Low complexity" evidence="1">
    <location>
        <begin position="28"/>
        <end position="56"/>
    </location>
</feature>
<dbReference type="STRING" id="48701.ENSPMEP00000006597"/>
<dbReference type="Ensembl" id="ENSPMET00000005527.1">
    <property type="protein sequence ID" value="ENSPMEP00000006597.1"/>
    <property type="gene ID" value="ENSPMEG00000008139.1"/>
</dbReference>
<proteinExistence type="predicted"/>
<accession>A0A3B3WV01</accession>
<keyword evidence="3" id="KW-1185">Reference proteome</keyword>
<protein>
    <submittedName>
        <fullName evidence="2">Uncharacterized protein</fullName>
    </submittedName>
</protein>
<evidence type="ECO:0000313" key="3">
    <source>
        <dbReference type="Proteomes" id="UP000261480"/>
    </source>
</evidence>
<evidence type="ECO:0000256" key="1">
    <source>
        <dbReference type="SAM" id="MobiDB-lite"/>
    </source>
</evidence>
<organism evidence="2 3">
    <name type="scientific">Poecilia mexicana</name>
    <dbReference type="NCBI Taxonomy" id="48701"/>
    <lineage>
        <taxon>Eukaryota</taxon>
        <taxon>Metazoa</taxon>
        <taxon>Chordata</taxon>
        <taxon>Craniata</taxon>
        <taxon>Vertebrata</taxon>
        <taxon>Euteleostomi</taxon>
        <taxon>Actinopterygii</taxon>
        <taxon>Neopterygii</taxon>
        <taxon>Teleostei</taxon>
        <taxon>Neoteleostei</taxon>
        <taxon>Acanthomorphata</taxon>
        <taxon>Ovalentaria</taxon>
        <taxon>Atherinomorphae</taxon>
        <taxon>Cyprinodontiformes</taxon>
        <taxon>Poeciliidae</taxon>
        <taxon>Poeciliinae</taxon>
        <taxon>Poecilia</taxon>
    </lineage>
</organism>
<sequence>MSICSDAPSEASLMASSPDEGWPADSVSNLNRTASTTTLNNNSTTDDPNSNSNNSRQRQENFLDSSIIIHPGSTAATAVHQNQNLSTLSLHRLNLKLHASCSTPGKLKMCTDRIHFVR</sequence>
<evidence type="ECO:0000313" key="2">
    <source>
        <dbReference type="Ensembl" id="ENSPMEP00000006597.1"/>
    </source>
</evidence>
<name>A0A3B3WV01_9TELE</name>
<feature type="region of interest" description="Disordered" evidence="1">
    <location>
        <begin position="1"/>
        <end position="62"/>
    </location>
</feature>
<dbReference type="AlphaFoldDB" id="A0A3B3WV01"/>
<reference evidence="2" key="1">
    <citation type="submission" date="2025-08" db="UniProtKB">
        <authorList>
            <consortium name="Ensembl"/>
        </authorList>
    </citation>
    <scope>IDENTIFICATION</scope>
</reference>